<dbReference type="Proteomes" id="UP001488838">
    <property type="component" value="Unassembled WGS sequence"/>
</dbReference>
<organism evidence="7 8">
    <name type="scientific">Myodes glareolus</name>
    <name type="common">Bank vole</name>
    <name type="synonym">Clethrionomys glareolus</name>
    <dbReference type="NCBI Taxonomy" id="447135"/>
    <lineage>
        <taxon>Eukaryota</taxon>
        <taxon>Metazoa</taxon>
        <taxon>Chordata</taxon>
        <taxon>Craniata</taxon>
        <taxon>Vertebrata</taxon>
        <taxon>Euteleostomi</taxon>
        <taxon>Mammalia</taxon>
        <taxon>Eutheria</taxon>
        <taxon>Euarchontoglires</taxon>
        <taxon>Glires</taxon>
        <taxon>Rodentia</taxon>
        <taxon>Myomorpha</taxon>
        <taxon>Muroidea</taxon>
        <taxon>Cricetidae</taxon>
        <taxon>Arvicolinae</taxon>
        <taxon>Myodes</taxon>
    </lineage>
</organism>
<dbReference type="Gene3D" id="1.20.5.1160">
    <property type="entry name" value="Vasodilator-stimulated phosphoprotein"/>
    <property type="match status" value="1"/>
</dbReference>
<dbReference type="SMART" id="SM01391">
    <property type="entry name" value="Filament"/>
    <property type="match status" value="1"/>
</dbReference>
<dbReference type="PRINTS" id="PR01248">
    <property type="entry name" value="TYPE1KERATIN"/>
</dbReference>
<evidence type="ECO:0000256" key="5">
    <source>
        <dbReference type="SAM" id="Coils"/>
    </source>
</evidence>
<protein>
    <recommendedName>
        <fullName evidence="6">IF rod domain-containing protein</fullName>
    </recommendedName>
</protein>
<dbReference type="EMBL" id="JBBHLL010000164">
    <property type="protein sequence ID" value="KAK7811875.1"/>
    <property type="molecule type" value="Genomic_DNA"/>
</dbReference>
<keyword evidence="2" id="KW-0416">Keratin</keyword>
<keyword evidence="8" id="KW-1185">Reference proteome</keyword>
<keyword evidence="1" id="KW-0597">Phosphoprotein</keyword>
<evidence type="ECO:0000256" key="1">
    <source>
        <dbReference type="ARBA" id="ARBA00022553"/>
    </source>
</evidence>
<evidence type="ECO:0000313" key="7">
    <source>
        <dbReference type="EMBL" id="KAK7811875.1"/>
    </source>
</evidence>
<accession>A0AAW0IBN3</accession>
<dbReference type="InterPro" id="IPR002957">
    <property type="entry name" value="Keratin_I"/>
</dbReference>
<gene>
    <name evidence="7" type="ORF">U0070_024138</name>
</gene>
<evidence type="ECO:0000256" key="3">
    <source>
        <dbReference type="ARBA" id="ARBA00022754"/>
    </source>
</evidence>
<dbReference type="GO" id="GO:0005198">
    <property type="term" value="F:structural molecule activity"/>
    <property type="evidence" value="ECO:0007669"/>
    <property type="project" value="InterPro"/>
</dbReference>
<feature type="domain" description="IF rod" evidence="6">
    <location>
        <begin position="1"/>
        <end position="200"/>
    </location>
</feature>
<dbReference type="PANTHER" id="PTHR23239:SF349">
    <property type="entry name" value="KERATIN, TYPE I CYTOSKELETAL 18"/>
    <property type="match status" value="1"/>
</dbReference>
<evidence type="ECO:0000313" key="8">
    <source>
        <dbReference type="Proteomes" id="UP001488838"/>
    </source>
</evidence>
<dbReference type="AlphaFoldDB" id="A0AAW0IBN3"/>
<evidence type="ECO:0000259" key="6">
    <source>
        <dbReference type="PROSITE" id="PS51842"/>
    </source>
</evidence>
<dbReference type="GO" id="GO:0045104">
    <property type="term" value="P:intermediate filament cytoskeleton organization"/>
    <property type="evidence" value="ECO:0007669"/>
    <property type="project" value="TreeGrafter"/>
</dbReference>
<dbReference type="PANTHER" id="PTHR23239">
    <property type="entry name" value="INTERMEDIATE FILAMENT"/>
    <property type="match status" value="1"/>
</dbReference>
<keyword evidence="4 5" id="KW-0175">Coiled coil</keyword>
<dbReference type="Gene3D" id="1.20.5.500">
    <property type="entry name" value="Single helix bin"/>
    <property type="match status" value="1"/>
</dbReference>
<evidence type="ECO:0000256" key="4">
    <source>
        <dbReference type="ARBA" id="ARBA00023054"/>
    </source>
</evidence>
<dbReference type="InterPro" id="IPR039008">
    <property type="entry name" value="IF_rod_dom"/>
</dbReference>
<sequence length="200" mass="23074">MHNNTSFTTYSTTFSTNFRSLSSIWTPSQWVQPASSAASVYAETENRREESKIQEHVEKRGSQGVRDWGCYLKTIEDLTTQTFVNSVDNDLIILQINNAHLADDDFRVKYETELDMRQSVENDIHGLGKVVDDTNITRLQLETEMEALEEELMFMKKNHDSGLTVEVDIPKSQDLSKIVADIRAQYEELAQKNREELDKY</sequence>
<keyword evidence="3" id="KW-0403">Intermediate filament</keyword>
<dbReference type="PROSITE" id="PS51842">
    <property type="entry name" value="IF_ROD_2"/>
    <property type="match status" value="1"/>
</dbReference>
<feature type="coiled-coil region" evidence="5">
    <location>
        <begin position="131"/>
        <end position="199"/>
    </location>
</feature>
<name>A0AAW0IBN3_MYOGA</name>
<evidence type="ECO:0000256" key="2">
    <source>
        <dbReference type="ARBA" id="ARBA00022744"/>
    </source>
</evidence>
<reference evidence="7 8" key="1">
    <citation type="journal article" date="2023" name="bioRxiv">
        <title>Conserved and derived expression patterns and positive selection on dental genes reveal complex evolutionary context of ever-growing rodent molars.</title>
        <authorList>
            <person name="Calamari Z.T."/>
            <person name="Song A."/>
            <person name="Cohen E."/>
            <person name="Akter M."/>
            <person name="Roy R.D."/>
            <person name="Hallikas O."/>
            <person name="Christensen M.M."/>
            <person name="Li P."/>
            <person name="Marangoni P."/>
            <person name="Jernvall J."/>
            <person name="Klein O.D."/>
        </authorList>
    </citation>
    <scope>NUCLEOTIDE SEQUENCE [LARGE SCALE GENOMIC DNA]</scope>
    <source>
        <strain evidence="7">V071</strain>
    </source>
</reference>
<dbReference type="GO" id="GO:0045095">
    <property type="term" value="C:keratin filament"/>
    <property type="evidence" value="ECO:0007669"/>
    <property type="project" value="TreeGrafter"/>
</dbReference>
<dbReference type="Pfam" id="PF00038">
    <property type="entry name" value="Filament"/>
    <property type="match status" value="1"/>
</dbReference>
<proteinExistence type="predicted"/>
<comment type="caution">
    <text evidence="7">The sequence shown here is derived from an EMBL/GenBank/DDBJ whole genome shotgun (WGS) entry which is preliminary data.</text>
</comment>